<keyword evidence="8" id="KW-0734">Signal transduction inhibitor</keyword>
<dbReference type="InterPro" id="IPR000980">
    <property type="entry name" value="SH2"/>
</dbReference>
<reference evidence="20" key="2">
    <citation type="submission" date="2025-09" db="UniProtKB">
        <authorList>
            <consortium name="Ensembl"/>
        </authorList>
    </citation>
    <scope>IDENTIFICATION</scope>
</reference>
<evidence type="ECO:0000256" key="7">
    <source>
        <dbReference type="ARBA" id="ARBA00022604"/>
    </source>
</evidence>
<evidence type="ECO:0000256" key="2">
    <source>
        <dbReference type="ARBA" id="ARBA00004413"/>
    </source>
</evidence>
<dbReference type="Pfam" id="PF00017">
    <property type="entry name" value="SH2"/>
    <property type="match status" value="1"/>
</dbReference>
<feature type="compositionally biased region" description="Low complexity" evidence="17">
    <location>
        <begin position="592"/>
        <end position="604"/>
    </location>
</feature>
<evidence type="ECO:0000256" key="13">
    <source>
        <dbReference type="ARBA" id="ARBA00059017"/>
    </source>
</evidence>
<dbReference type="InterPro" id="IPR036036">
    <property type="entry name" value="SOCS_box-like_dom_sf"/>
</dbReference>
<dbReference type="GO" id="GO:0005634">
    <property type="term" value="C:nucleus"/>
    <property type="evidence" value="ECO:0007669"/>
    <property type="project" value="UniProtKB-SubCell"/>
</dbReference>
<evidence type="ECO:0000256" key="6">
    <source>
        <dbReference type="ARBA" id="ARBA00022490"/>
    </source>
</evidence>
<dbReference type="AlphaFoldDB" id="A0A8C5FFN6"/>
<proteinExistence type="predicted"/>
<protein>
    <recommendedName>
        <fullName evidence="15">Suppressor of cytokine signaling 7</fullName>
    </recommendedName>
</protein>
<evidence type="ECO:0000256" key="11">
    <source>
        <dbReference type="ARBA" id="ARBA00023136"/>
    </source>
</evidence>
<evidence type="ECO:0000256" key="8">
    <source>
        <dbReference type="ARBA" id="ARBA00022700"/>
    </source>
</evidence>
<dbReference type="SMART" id="SM00253">
    <property type="entry name" value="SOCS"/>
    <property type="match status" value="1"/>
</dbReference>
<feature type="compositionally biased region" description="Basic residues" evidence="17">
    <location>
        <begin position="556"/>
        <end position="575"/>
    </location>
</feature>
<keyword evidence="6" id="KW-0963">Cytoplasm</keyword>
<keyword evidence="5" id="KW-1003">Cell membrane</keyword>
<keyword evidence="11" id="KW-0472">Membrane</keyword>
<organism evidence="20 21">
    <name type="scientific">Gadus morhua</name>
    <name type="common">Atlantic cod</name>
    <dbReference type="NCBI Taxonomy" id="8049"/>
    <lineage>
        <taxon>Eukaryota</taxon>
        <taxon>Metazoa</taxon>
        <taxon>Chordata</taxon>
        <taxon>Craniata</taxon>
        <taxon>Vertebrata</taxon>
        <taxon>Euteleostomi</taxon>
        <taxon>Actinopterygii</taxon>
        <taxon>Neopterygii</taxon>
        <taxon>Teleostei</taxon>
        <taxon>Neoteleostei</taxon>
        <taxon>Acanthomorphata</taxon>
        <taxon>Zeiogadaria</taxon>
        <taxon>Gadariae</taxon>
        <taxon>Gadiformes</taxon>
        <taxon>Gadoidei</taxon>
        <taxon>Gadidae</taxon>
        <taxon>Gadus</taxon>
    </lineage>
</organism>
<keyword evidence="10 16" id="KW-0727">SH2 domain</keyword>
<feature type="region of interest" description="Disordered" evidence="17">
    <location>
        <begin position="495"/>
        <end position="532"/>
    </location>
</feature>
<dbReference type="CDD" id="cd10388">
    <property type="entry name" value="SH2_SOCS7"/>
    <property type="match status" value="1"/>
</dbReference>
<dbReference type="RefSeq" id="XP_030199091.1">
    <property type="nucleotide sequence ID" value="XM_030343231.1"/>
</dbReference>
<dbReference type="CDD" id="cd03741">
    <property type="entry name" value="SOCS_SOCS7"/>
    <property type="match status" value="1"/>
</dbReference>
<dbReference type="SUPFAM" id="SSF55550">
    <property type="entry name" value="SH2 domain"/>
    <property type="match status" value="1"/>
</dbReference>
<dbReference type="GO" id="GO:0035556">
    <property type="term" value="P:intracellular signal transduction"/>
    <property type="evidence" value="ECO:0007669"/>
    <property type="project" value="InterPro"/>
</dbReference>
<feature type="compositionally biased region" description="Low complexity" evidence="17">
    <location>
        <begin position="680"/>
        <end position="691"/>
    </location>
</feature>
<dbReference type="SMART" id="SM00252">
    <property type="entry name" value="SH2"/>
    <property type="match status" value="1"/>
</dbReference>
<evidence type="ECO:0000256" key="9">
    <source>
        <dbReference type="ARBA" id="ARBA00022786"/>
    </source>
</evidence>
<dbReference type="Pfam" id="PF07525">
    <property type="entry name" value="SOCS_box"/>
    <property type="match status" value="1"/>
</dbReference>
<evidence type="ECO:0000256" key="16">
    <source>
        <dbReference type="PROSITE-ProRule" id="PRU00191"/>
    </source>
</evidence>
<dbReference type="GO" id="GO:0016567">
    <property type="term" value="P:protein ubiquitination"/>
    <property type="evidence" value="ECO:0007669"/>
    <property type="project" value="UniProtKB-UniPathway"/>
</dbReference>
<feature type="region of interest" description="Disordered" evidence="17">
    <location>
        <begin position="439"/>
        <end position="470"/>
    </location>
</feature>
<comment type="subunit">
    <text evidence="14">Substrate-recognition component of the ECS(SOCS7) complex, composed of SOCS7, CUL5, ELOB, ELOC and RNF7/RBX2. Interacts, via the third proline-rich region, with the second SH3 domain of the adapter protein NCK1. Also interacts with GRB2, INSR, PLCG1, SORBS3/vinexin, and phosphorylated STAT3 and STAT5. Interacts with SEPT6. Interacts with phosphorylated IRS4 and PIK3R1.</text>
</comment>
<dbReference type="SMART" id="SM00969">
    <property type="entry name" value="SOCS_box"/>
    <property type="match status" value="1"/>
</dbReference>
<feature type="region of interest" description="Disordered" evidence="17">
    <location>
        <begin position="548"/>
        <end position="636"/>
    </location>
</feature>
<feature type="domain" description="SOCS box" evidence="19">
    <location>
        <begin position="882"/>
        <end position="932"/>
    </location>
</feature>
<dbReference type="PANTHER" id="PTHR10155">
    <property type="entry name" value="PHOSPHATIDYLINOSITOL 3-KINASE REGULATORY SUBUNIT"/>
    <property type="match status" value="1"/>
</dbReference>
<keyword evidence="9" id="KW-0833">Ubl conjugation pathway</keyword>
<feature type="compositionally biased region" description="Polar residues" evidence="17">
    <location>
        <begin position="461"/>
        <end position="470"/>
    </location>
</feature>
<dbReference type="GO" id="GO:0046854">
    <property type="term" value="P:phosphatidylinositol phosphate biosynthetic process"/>
    <property type="evidence" value="ECO:0007669"/>
    <property type="project" value="TreeGrafter"/>
</dbReference>
<dbReference type="InterPro" id="IPR037346">
    <property type="entry name" value="SOCS7_SOCS"/>
</dbReference>
<dbReference type="InterPro" id="IPR035866">
    <property type="entry name" value="SOCS7_SH2"/>
</dbReference>
<feature type="region of interest" description="Disordered" evidence="17">
    <location>
        <begin position="166"/>
        <end position="192"/>
    </location>
</feature>
<reference evidence="20" key="1">
    <citation type="submission" date="2025-08" db="UniProtKB">
        <authorList>
            <consortium name="Ensembl"/>
        </authorList>
    </citation>
    <scope>IDENTIFICATION</scope>
</reference>
<dbReference type="KEGG" id="gmh:115533042"/>
<feature type="region of interest" description="Disordered" evidence="17">
    <location>
        <begin position="940"/>
        <end position="961"/>
    </location>
</feature>
<feature type="region of interest" description="Disordered" evidence="17">
    <location>
        <begin position="378"/>
        <end position="405"/>
    </location>
</feature>
<evidence type="ECO:0000256" key="1">
    <source>
        <dbReference type="ARBA" id="ARBA00004123"/>
    </source>
</evidence>
<feature type="compositionally biased region" description="Polar residues" evidence="17">
    <location>
        <begin position="62"/>
        <end position="75"/>
    </location>
</feature>
<dbReference type="InterPro" id="IPR001496">
    <property type="entry name" value="SOCS_box"/>
</dbReference>
<dbReference type="SUPFAM" id="SSF158235">
    <property type="entry name" value="SOCS box-like"/>
    <property type="match status" value="1"/>
</dbReference>
<dbReference type="FunFam" id="3.30.505.10:FF:000029">
    <property type="entry name" value="Suppressor of cytokine signaling 7"/>
    <property type="match status" value="1"/>
</dbReference>
<dbReference type="UniPathway" id="UPA00143"/>
<dbReference type="GO" id="GO:0009968">
    <property type="term" value="P:negative regulation of signal transduction"/>
    <property type="evidence" value="ECO:0007669"/>
    <property type="project" value="UniProtKB-KW"/>
</dbReference>
<dbReference type="PROSITE" id="PS50001">
    <property type="entry name" value="SH2"/>
    <property type="match status" value="1"/>
</dbReference>
<evidence type="ECO:0000256" key="4">
    <source>
        <dbReference type="ARBA" id="ARBA00004906"/>
    </source>
</evidence>
<evidence type="ECO:0000256" key="12">
    <source>
        <dbReference type="ARBA" id="ARBA00023242"/>
    </source>
</evidence>
<dbReference type="PROSITE" id="PS50225">
    <property type="entry name" value="SOCS"/>
    <property type="match status" value="1"/>
</dbReference>
<evidence type="ECO:0000256" key="10">
    <source>
        <dbReference type="ARBA" id="ARBA00022999"/>
    </source>
</evidence>
<evidence type="ECO:0000256" key="17">
    <source>
        <dbReference type="SAM" id="MobiDB-lite"/>
    </source>
</evidence>
<dbReference type="Ensembl" id="ENSGMOT00000074355.1">
    <property type="protein sequence ID" value="ENSGMOP00000033163.1"/>
    <property type="gene ID" value="ENSGMOG00000028429.1"/>
</dbReference>
<evidence type="ECO:0000256" key="5">
    <source>
        <dbReference type="ARBA" id="ARBA00022475"/>
    </source>
</evidence>
<dbReference type="Proteomes" id="UP000694546">
    <property type="component" value="Chromosome 2"/>
</dbReference>
<comment type="function">
    <text evidence="13">Substrate-recognition component of a cullin-5-RING E3 ubiquitin-protein ligase complex (ECS complex, also named CRL5 complex), which mediates the ubiquitination and subsequent proteasomal degradation of target proteins, such as DAB1 and IRS1. Specifically recognizes and binds phosphorylated proteins via its SH2 domain, promoting their ubiquitination. The ECS(SOCS7) complex acts as a key regulator of reelin signaling by mediating ubiquitination and degradation of phosphorylated DAB1 in the cortical plate of the developing cerebral cortex, thereby regulating neuron positioning during cortex development. Functions in insulin signaling and glucose homeostasis through IRS1 ubiquitination and subsequent proteasomal degradation. Also inhibits prolactin, growth hormone and leptin signaling by preventing STAT3 and STAT5 activation, sequestering them in the cytoplasm and reducing their binding to DNA.</text>
</comment>
<sequence>MNNTQQDMSPDFVLMRLVSAAEYDRLDEPDDLMSGGGGFGPVKAVLGHHGNNINSGFDLDRNSPSTGLGSDSPHYSSPLPGKGEMDSGTCLGQTTPGSEEPLTSPPSGIGDFSVAAQHFVDYPVSHAHGAGSHGSRAKLMVFQNLLRSSDGILECGLEQPPPGFLHNSVPGGGDAEKQRRPQSGSVCVPGSTTTNSQCVLSLPPVSGRENTRCISSAEDCTQQQHHLQWHPALKLSKVPSESSQASQQGVQALESDTGSVLCHRHRLLLTDRLSKWPPCLLDQSLHLSLLDPMKNCTVGGDDPVLALARHLGQLGHHAELMEAREGGDLREDLVLPLTRCSCHGVLTSATGGMGPGEDPSETSDALLVLEGLGSEEVGRLGDQGGEGERGVGLTDEGTAGGEGTGSVFSSGTLSGLMQQVHRLAEEAGVCTDQSCRQSLAGPGAAVSLPPSATHLADRRPTTTGISTPSQYTPILPQAPEAAAALAGLHVLPNALHSSSTNQGQRPQHQHQSRSQPQSRATTPKLGIASGGAGRSALPLVVLEGEVGRRGAEGEKTHRKSRKGGSLKVRLSKLFRTKSSSGGSGGLLDKRPSLASSTSSGGSLLDVWGSSSSNTEQDGSRLQVSRPNSAFSPVSFSPPFTGETVSLVDVDISRRGLNSLHPPTPPPPPRRSLSLLDDFNGPPQQQQQPGGPFLERNMGVSLQSLPPRPLALPPSISTIQHSLSLNDTFLGGLPRPIPLRPDGQQPPPRLGTRPLLCPLSRPDASSFATSLRELEKCGWYWGPMNWEDAEMKLKGKADGSFLVRDSSDPRYILSLSFRSQGVTHHTRMEHYRGTFSLWCHPKFEDRCHSVVEFIERAIMHSKNGKFLYFLRSRVPGLPPTPVQLLYPVSRFSSVKSLQHLCRFCIRQLVRIDHIQELPLPTPLIMYLRKFYYYDPEEETYPPIEEKAKGPKQHTQPGVESQT</sequence>
<dbReference type="GO" id="GO:0005737">
    <property type="term" value="C:cytoplasm"/>
    <property type="evidence" value="ECO:0007669"/>
    <property type="project" value="UniProtKB-SubCell"/>
</dbReference>
<feature type="region of interest" description="Disordered" evidence="17">
    <location>
        <begin position="55"/>
        <end position="110"/>
    </location>
</feature>
<evidence type="ECO:0000313" key="20">
    <source>
        <dbReference type="Ensembl" id="ENSGMOP00000033163.1"/>
    </source>
</evidence>
<evidence type="ECO:0000256" key="3">
    <source>
        <dbReference type="ARBA" id="ARBA00004496"/>
    </source>
</evidence>
<dbReference type="InterPro" id="IPR036860">
    <property type="entry name" value="SH2_dom_sf"/>
</dbReference>
<accession>A0A8C5FFN6</accession>
<evidence type="ECO:0000313" key="21">
    <source>
        <dbReference type="Proteomes" id="UP000694546"/>
    </source>
</evidence>
<dbReference type="OrthoDB" id="5979828at2759"/>
<keyword evidence="7" id="KW-0341">Growth regulation</keyword>
<evidence type="ECO:0000259" key="18">
    <source>
        <dbReference type="PROSITE" id="PS50001"/>
    </source>
</evidence>
<dbReference type="GO" id="GO:0005886">
    <property type="term" value="C:plasma membrane"/>
    <property type="evidence" value="ECO:0007669"/>
    <property type="project" value="UniProtKB-SubCell"/>
</dbReference>
<dbReference type="GO" id="GO:0046935">
    <property type="term" value="F:1-phosphatidylinositol-3-kinase regulator activity"/>
    <property type="evidence" value="ECO:0007669"/>
    <property type="project" value="TreeGrafter"/>
</dbReference>
<dbReference type="GO" id="GO:0005942">
    <property type="term" value="C:phosphatidylinositol 3-kinase complex"/>
    <property type="evidence" value="ECO:0007669"/>
    <property type="project" value="TreeGrafter"/>
</dbReference>
<dbReference type="GeneTree" id="ENSGT00940000156314"/>
<gene>
    <name evidence="20" type="primary">LOC115533042</name>
</gene>
<name>A0A8C5FFN6_GADMO</name>
<evidence type="ECO:0000256" key="15">
    <source>
        <dbReference type="ARBA" id="ARBA00070642"/>
    </source>
</evidence>
<feature type="region of interest" description="Disordered" evidence="17">
    <location>
        <begin position="655"/>
        <end position="698"/>
    </location>
</feature>
<dbReference type="GeneID" id="115533042"/>
<dbReference type="OMA" id="EPDELMS"/>
<comment type="subcellular location">
    <subcellularLocation>
        <location evidence="2">Cell membrane</location>
        <topology evidence="2">Peripheral membrane protein</topology>
        <orientation evidence="2">Cytoplasmic side</orientation>
    </subcellularLocation>
    <subcellularLocation>
        <location evidence="3">Cytoplasm</location>
    </subcellularLocation>
    <subcellularLocation>
        <location evidence="1">Nucleus</location>
    </subcellularLocation>
</comment>
<feature type="domain" description="SH2" evidence="18">
    <location>
        <begin position="778"/>
        <end position="887"/>
    </location>
</feature>
<dbReference type="Gene3D" id="3.30.505.10">
    <property type="entry name" value="SH2 domain"/>
    <property type="match status" value="1"/>
</dbReference>
<dbReference type="PANTHER" id="PTHR10155:SF5">
    <property type="entry name" value="SUPPRESSOR OF CYTOKINE SIGNALING 7"/>
    <property type="match status" value="1"/>
</dbReference>
<comment type="pathway">
    <text evidence="4">Protein modification; protein ubiquitination.</text>
</comment>
<feature type="compositionally biased region" description="Polar residues" evidence="17">
    <location>
        <begin position="951"/>
        <end position="961"/>
    </location>
</feature>
<keyword evidence="21" id="KW-1185">Reference proteome</keyword>
<evidence type="ECO:0000259" key="19">
    <source>
        <dbReference type="PROSITE" id="PS50225"/>
    </source>
</evidence>
<evidence type="ECO:0000256" key="14">
    <source>
        <dbReference type="ARBA" id="ARBA00062788"/>
    </source>
</evidence>
<feature type="compositionally biased region" description="Polar residues" evidence="17">
    <location>
        <begin position="608"/>
        <end position="629"/>
    </location>
</feature>
<keyword evidence="12" id="KW-0539">Nucleus</keyword>
<feature type="compositionally biased region" description="Polar residues" evidence="17">
    <location>
        <begin position="181"/>
        <end position="192"/>
    </location>
</feature>